<evidence type="ECO:0000256" key="5">
    <source>
        <dbReference type="ARBA" id="ARBA00022485"/>
    </source>
</evidence>
<dbReference type="InterPro" id="IPR011257">
    <property type="entry name" value="DNA_glycosylase"/>
</dbReference>
<evidence type="ECO:0000256" key="9">
    <source>
        <dbReference type="ARBA" id="ARBA00023004"/>
    </source>
</evidence>
<comment type="catalytic activity">
    <reaction evidence="1 13">
        <text>Hydrolyzes free adenine bases from 7,8-dihydro-8-oxoguanine:adenine mismatched double-stranded DNA, leaving an apurinic site.</text>
        <dbReference type="EC" id="3.2.2.31"/>
    </reaction>
</comment>
<dbReference type="PANTHER" id="PTHR42944:SF1">
    <property type="entry name" value="ADENINE DNA GLYCOSYLASE"/>
    <property type="match status" value="1"/>
</dbReference>
<dbReference type="InterPro" id="IPR044298">
    <property type="entry name" value="MIG/MutY"/>
</dbReference>
<evidence type="ECO:0000256" key="12">
    <source>
        <dbReference type="ARBA" id="ARBA00023295"/>
    </source>
</evidence>
<dbReference type="EC" id="3.2.2.31" evidence="3 13"/>
<keyword evidence="11" id="KW-0234">DNA repair</keyword>
<accession>A0ABQ6N845</accession>
<evidence type="ECO:0000256" key="10">
    <source>
        <dbReference type="ARBA" id="ARBA00023014"/>
    </source>
</evidence>
<comment type="similarity">
    <text evidence="2 13">Belongs to the Nth/MutY family.</text>
</comment>
<dbReference type="InterPro" id="IPR023170">
    <property type="entry name" value="HhH_base_excis_C"/>
</dbReference>
<evidence type="ECO:0000256" key="2">
    <source>
        <dbReference type="ARBA" id="ARBA00008343"/>
    </source>
</evidence>
<organism evidence="15 16">
    <name type="scientific">Tetraparma gracilis</name>
    <dbReference type="NCBI Taxonomy" id="2962635"/>
    <lineage>
        <taxon>Eukaryota</taxon>
        <taxon>Sar</taxon>
        <taxon>Stramenopiles</taxon>
        <taxon>Ochrophyta</taxon>
        <taxon>Bolidophyceae</taxon>
        <taxon>Parmales</taxon>
        <taxon>Triparmaceae</taxon>
        <taxon>Tetraparma</taxon>
    </lineage>
</organism>
<keyword evidence="5" id="KW-0004">4Fe-4S</keyword>
<evidence type="ECO:0000313" key="15">
    <source>
        <dbReference type="EMBL" id="GMI42711.1"/>
    </source>
</evidence>
<keyword evidence="8" id="KW-0378">Hydrolase</keyword>
<evidence type="ECO:0000256" key="1">
    <source>
        <dbReference type="ARBA" id="ARBA00000843"/>
    </source>
</evidence>
<dbReference type="CDD" id="cd03431">
    <property type="entry name" value="NUDIX_DNA_Glycosylase_C-MutY"/>
    <property type="match status" value="1"/>
</dbReference>
<dbReference type="Gene3D" id="3.90.79.10">
    <property type="entry name" value="Nucleoside Triphosphate Pyrophosphohydrolase"/>
    <property type="match status" value="1"/>
</dbReference>
<proteinExistence type="inferred from homology"/>
<feature type="domain" description="HhH-GPD" evidence="14">
    <location>
        <begin position="1"/>
        <end position="156"/>
    </location>
</feature>
<keyword evidence="9 13" id="KW-0408">Iron</keyword>
<evidence type="ECO:0000256" key="6">
    <source>
        <dbReference type="ARBA" id="ARBA00022723"/>
    </source>
</evidence>
<gene>
    <name evidence="15" type="ORF">TeGR_g13439</name>
</gene>
<evidence type="ECO:0000256" key="4">
    <source>
        <dbReference type="ARBA" id="ARBA00022023"/>
    </source>
</evidence>
<dbReference type="Proteomes" id="UP001165060">
    <property type="component" value="Unassembled WGS sequence"/>
</dbReference>
<evidence type="ECO:0000256" key="11">
    <source>
        <dbReference type="ARBA" id="ARBA00023204"/>
    </source>
</evidence>
<name>A0ABQ6N845_9STRA</name>
<dbReference type="Pfam" id="PF14815">
    <property type="entry name" value="NUDIX_4"/>
    <property type="match status" value="1"/>
</dbReference>
<dbReference type="Gene3D" id="1.10.340.30">
    <property type="entry name" value="Hypothetical protein, domain 2"/>
    <property type="match status" value="1"/>
</dbReference>
<dbReference type="InterPro" id="IPR000445">
    <property type="entry name" value="HhH_motif"/>
</dbReference>
<dbReference type="Gene3D" id="1.10.1670.10">
    <property type="entry name" value="Helix-hairpin-Helix base-excision DNA repair enzymes (C-terminal)"/>
    <property type="match status" value="1"/>
</dbReference>
<dbReference type="EMBL" id="BRYB01002305">
    <property type="protein sequence ID" value="GMI42711.1"/>
    <property type="molecule type" value="Genomic_DNA"/>
</dbReference>
<evidence type="ECO:0000256" key="3">
    <source>
        <dbReference type="ARBA" id="ARBA00012045"/>
    </source>
</evidence>
<dbReference type="PANTHER" id="PTHR42944">
    <property type="entry name" value="ADENINE DNA GLYCOSYLASE"/>
    <property type="match status" value="1"/>
</dbReference>
<dbReference type="SUPFAM" id="SSF55811">
    <property type="entry name" value="Nudix"/>
    <property type="match status" value="1"/>
</dbReference>
<dbReference type="Pfam" id="PF00633">
    <property type="entry name" value="HHH"/>
    <property type="match status" value="1"/>
</dbReference>
<dbReference type="SUPFAM" id="SSF48150">
    <property type="entry name" value="DNA-glycosylase"/>
    <property type="match status" value="1"/>
</dbReference>
<dbReference type="Pfam" id="PF00730">
    <property type="entry name" value="HhH-GPD"/>
    <property type="match status" value="1"/>
</dbReference>
<dbReference type="InterPro" id="IPR015797">
    <property type="entry name" value="NUDIX_hydrolase-like_dom_sf"/>
</dbReference>
<keyword evidence="16" id="KW-1185">Reference proteome</keyword>
<dbReference type="InterPro" id="IPR003265">
    <property type="entry name" value="HhH-GPD_domain"/>
</dbReference>
<comment type="function">
    <text evidence="13">Adenine glycosylase active on G-A mispairs.</text>
</comment>
<evidence type="ECO:0000256" key="7">
    <source>
        <dbReference type="ARBA" id="ARBA00022763"/>
    </source>
</evidence>
<evidence type="ECO:0000256" key="8">
    <source>
        <dbReference type="ARBA" id="ARBA00022801"/>
    </source>
</evidence>
<comment type="cofactor">
    <cofactor evidence="13">
        <name>[4Fe-4S] cluster</name>
        <dbReference type="ChEBI" id="CHEBI:49883"/>
    </cofactor>
    <text evidence="13">Binds 1 [4Fe-4S] cluster.</text>
</comment>
<sequence>MLQQTRVSAVIPYYLRWLSSFPTVASLANATEEQVNERWAGLGFYRRARYLHEGAKHVVAEHGGVFPTERAALLKIPGVGPYTAGAVASICFGDPTPAVDGNVLRVLSRVTGVCASAKGRYLTHFGQELAGALYEDFPPGVKPGDFNQALMEVGATYCAPRGSGVDPRDPLAAGGFYLSTQLAGDVEEYLAAGGEAEALRALARRCACGVCCEKGGNGVLKFLDGVLAAGCDGAAAHRLLPLEAPKKGKRDEVRRVAVLADPEGKMLLGRRRKGGLLEGQWEFPSFVSDTRLAKDGGGGKDAGEWESTEEGRRDGLDGLLGAILPFADEAGKGGRKVLGGEIVHVFTHVRHFLTVETGAPTGDLTVVPPEGEGGEHEAYEWLSKEELEGRGVTSAIKKILKAIDGGGGKKRKAGEKLSKR</sequence>
<dbReference type="CDD" id="cd00056">
    <property type="entry name" value="ENDO3c"/>
    <property type="match status" value="1"/>
</dbReference>
<dbReference type="InterPro" id="IPR029119">
    <property type="entry name" value="MutY_C"/>
</dbReference>
<evidence type="ECO:0000313" key="16">
    <source>
        <dbReference type="Proteomes" id="UP001165060"/>
    </source>
</evidence>
<dbReference type="SMART" id="SM00478">
    <property type="entry name" value="ENDO3c"/>
    <property type="match status" value="1"/>
</dbReference>
<keyword evidence="6" id="KW-0479">Metal-binding</keyword>
<keyword evidence="10" id="KW-0411">Iron-sulfur</keyword>
<comment type="caution">
    <text evidence="15">The sequence shown here is derived from an EMBL/GenBank/DDBJ whole genome shotgun (WGS) entry which is preliminary data.</text>
</comment>
<evidence type="ECO:0000259" key="14">
    <source>
        <dbReference type="SMART" id="SM00478"/>
    </source>
</evidence>
<keyword evidence="12 13" id="KW-0326">Glycosidase</keyword>
<keyword evidence="7 13" id="KW-0227">DNA damage</keyword>
<reference evidence="15 16" key="1">
    <citation type="journal article" date="2023" name="Commun. Biol.">
        <title>Genome analysis of Parmales, the sister group of diatoms, reveals the evolutionary specialization of diatoms from phago-mixotrophs to photoautotrophs.</title>
        <authorList>
            <person name="Ban H."/>
            <person name="Sato S."/>
            <person name="Yoshikawa S."/>
            <person name="Yamada K."/>
            <person name="Nakamura Y."/>
            <person name="Ichinomiya M."/>
            <person name="Sato N."/>
            <person name="Blanc-Mathieu R."/>
            <person name="Endo H."/>
            <person name="Kuwata A."/>
            <person name="Ogata H."/>
        </authorList>
    </citation>
    <scope>NUCLEOTIDE SEQUENCE [LARGE SCALE GENOMIC DNA]</scope>
</reference>
<evidence type="ECO:0000256" key="13">
    <source>
        <dbReference type="RuleBase" id="RU365096"/>
    </source>
</evidence>
<protein>
    <recommendedName>
        <fullName evidence="4 13">Adenine DNA glycosylase</fullName>
        <ecNumber evidence="3 13">3.2.2.31</ecNumber>
    </recommendedName>
</protein>